<dbReference type="PANTHER" id="PTHR16442:SF1">
    <property type="entry name" value="RING FINGER PROTEIN 17"/>
    <property type="match status" value="1"/>
</dbReference>
<sequence length="1062" mass="122057">MKGVKTFDVTHVEADIKRYFSDMHAKLHLAERNLKKKLSSMESEDVDLDDINFTLKSEINRVKQILNHFDLLNSKKLNVRALYEEAQALRDTPCQLVSDQKSLQPVEFVVEEDFDNLEERLSLKKLPTMEYALQPIEDWNSAGGKRELEILKRESEARNQSVLSPECSCFSPPRTVVQVAEKVEPVKSRTSEDGKIRVLVTHVNGLDSFYVQKYSSLTHIQSMTASIDSKKKQLINHEDLRIGRIYGVLYETKNLSQWRRGKLIDYAPKGPNEFLYKVFFIDYGNTLNAITRNKIRELPIRISRRPPFAFECKLSNLAGIRFAPQAHLHLPQVIGEKETYLQYTDSNKNEKNKIREVDLFVPSSNGSLFSVKDMLMNDPVPSPEVNVENLKFIQKMRNELTKYYDDKPAMSCVPVEGTDVIAKYEHNVQGKWHRATVTSVNVVNKQVDVYFIDWGYSTVLPWSSIKLLSENFIRMECQGIILKLADVQNVNPTLPWSQQTIEYLRGELASEKQCRMIVSSVQPLEGALFKYRPAADICVNALLVERDHALSTGNLSQTVFWPNQLDEQFEEDEELAFQMVKKSEEIIMESENDDFMLGVKLQVIVADCQSPDLIFVKFKKYEEIEKQLHDELQVYYQETRQHKSGKWKVGESCVVYDSATQSYLRGVVEDIIDADNYSVHLYDQVRELEVHKRAMFIQNKFFNEYASYVCKCRLANIKPAGDAGKWSNLAVEMLQKIFATYGNIYMKKIETNEDDKMIGVEMWYSTTVPAKALQPSKVKYISINRALLEAGVAFSVSGNKASKDREVHVVKNDLDLSSTEEFYPAEQNQQELVSDEELSPAENPQELVPDEEFHKTPLKCWPKPYALQKMEFNAVLTCVDNEGCFSVRDEEMNPVYLQLEENVTSKLNSLTLDTNLGEWRINDMCTIWFEGRWYRGVVLEIGETELSVEMIDFGSEHVVNKKDVTKCIMFPDLPPFVNKIQLYDVWSLSGRWTARDVNDLLEIVTANVKVVIKGDLDQKVPYAEVYLEDGTSVNDLITEKCPHMFRRGKNCVTKILSKTAAS</sequence>
<dbReference type="InterPro" id="IPR002999">
    <property type="entry name" value="Tudor"/>
</dbReference>
<dbReference type="Gene3D" id="2.40.50.90">
    <property type="match status" value="3"/>
</dbReference>
<keyword evidence="3" id="KW-1185">Reference proteome</keyword>
<evidence type="ECO:0000313" key="3">
    <source>
        <dbReference type="Proteomes" id="UP000719412"/>
    </source>
</evidence>
<dbReference type="PROSITE" id="PS50304">
    <property type="entry name" value="TUDOR"/>
    <property type="match status" value="2"/>
</dbReference>
<dbReference type="PANTHER" id="PTHR16442">
    <property type="entry name" value="RING FINGER PROTEIN 17"/>
    <property type="match status" value="1"/>
</dbReference>
<feature type="domain" description="Tudor" evidence="1">
    <location>
        <begin position="918"/>
        <end position="974"/>
    </location>
</feature>
<dbReference type="GO" id="GO:0005737">
    <property type="term" value="C:cytoplasm"/>
    <property type="evidence" value="ECO:0007669"/>
    <property type="project" value="UniProtKB-ARBA"/>
</dbReference>
<dbReference type="AlphaFoldDB" id="A0A8J6HB27"/>
<accession>A0A8J6HB27</accession>
<dbReference type="EMBL" id="JABDTM020027101">
    <property type="protein sequence ID" value="KAH0811016.1"/>
    <property type="molecule type" value="Genomic_DNA"/>
</dbReference>
<feature type="domain" description="Tudor" evidence="1">
    <location>
        <begin position="405"/>
        <end position="475"/>
    </location>
</feature>
<comment type="caution">
    <text evidence="2">The sequence shown here is derived from an EMBL/GenBank/DDBJ whole genome shotgun (WGS) entry which is preliminary data.</text>
</comment>
<evidence type="ECO:0000313" key="2">
    <source>
        <dbReference type="EMBL" id="KAH0811016.1"/>
    </source>
</evidence>
<dbReference type="CDD" id="cd20379">
    <property type="entry name" value="Tudor_dTUD-like"/>
    <property type="match status" value="1"/>
</dbReference>
<dbReference type="Gene3D" id="2.30.30.140">
    <property type="match status" value="4"/>
</dbReference>
<name>A0A8J6HB27_TENMO</name>
<reference evidence="2" key="2">
    <citation type="submission" date="2021-08" db="EMBL/GenBank/DDBJ databases">
        <authorList>
            <person name="Eriksson T."/>
        </authorList>
    </citation>
    <scope>NUCLEOTIDE SEQUENCE</scope>
    <source>
        <strain evidence="2">Stoneville</strain>
        <tissue evidence="2">Whole head</tissue>
    </source>
</reference>
<dbReference type="Proteomes" id="UP000719412">
    <property type="component" value="Unassembled WGS sequence"/>
</dbReference>
<proteinExistence type="predicted"/>
<dbReference type="SMART" id="SM00333">
    <property type="entry name" value="TUDOR"/>
    <property type="match status" value="4"/>
</dbReference>
<organism evidence="2 3">
    <name type="scientific">Tenebrio molitor</name>
    <name type="common">Yellow mealworm beetle</name>
    <dbReference type="NCBI Taxonomy" id="7067"/>
    <lineage>
        <taxon>Eukaryota</taxon>
        <taxon>Metazoa</taxon>
        <taxon>Ecdysozoa</taxon>
        <taxon>Arthropoda</taxon>
        <taxon>Hexapoda</taxon>
        <taxon>Insecta</taxon>
        <taxon>Pterygota</taxon>
        <taxon>Neoptera</taxon>
        <taxon>Endopterygota</taxon>
        <taxon>Coleoptera</taxon>
        <taxon>Polyphaga</taxon>
        <taxon>Cucujiformia</taxon>
        <taxon>Tenebrionidae</taxon>
        <taxon>Tenebrio</taxon>
    </lineage>
</organism>
<reference evidence="2" key="1">
    <citation type="journal article" date="2020" name="J Insects Food Feed">
        <title>The yellow mealworm (Tenebrio molitor) genome: a resource for the emerging insects as food and feed industry.</title>
        <authorList>
            <person name="Eriksson T."/>
            <person name="Andere A."/>
            <person name="Kelstrup H."/>
            <person name="Emery V."/>
            <person name="Picard C."/>
        </authorList>
    </citation>
    <scope>NUCLEOTIDE SEQUENCE</scope>
    <source>
        <strain evidence="2">Stoneville</strain>
        <tissue evidence="2">Whole head</tissue>
    </source>
</reference>
<dbReference type="Pfam" id="PF00567">
    <property type="entry name" value="TUDOR"/>
    <property type="match status" value="4"/>
</dbReference>
<protein>
    <recommendedName>
        <fullName evidence="1">Tudor domain-containing protein</fullName>
    </recommendedName>
</protein>
<evidence type="ECO:0000259" key="1">
    <source>
        <dbReference type="PROSITE" id="PS50304"/>
    </source>
</evidence>
<gene>
    <name evidence="2" type="ORF">GEV33_011776</name>
</gene>
<dbReference type="InterPro" id="IPR035437">
    <property type="entry name" value="SNase_OB-fold_sf"/>
</dbReference>
<dbReference type="SUPFAM" id="SSF63748">
    <property type="entry name" value="Tudor/PWWP/MBT"/>
    <property type="match status" value="4"/>
</dbReference>